<organism evidence="1 2">
    <name type="scientific">Balaenoptera physalus</name>
    <name type="common">Fin whale</name>
    <name type="synonym">Balaena physalus</name>
    <dbReference type="NCBI Taxonomy" id="9770"/>
    <lineage>
        <taxon>Eukaryota</taxon>
        <taxon>Metazoa</taxon>
        <taxon>Chordata</taxon>
        <taxon>Craniata</taxon>
        <taxon>Vertebrata</taxon>
        <taxon>Euteleostomi</taxon>
        <taxon>Mammalia</taxon>
        <taxon>Eutheria</taxon>
        <taxon>Laurasiatheria</taxon>
        <taxon>Artiodactyla</taxon>
        <taxon>Whippomorpha</taxon>
        <taxon>Cetacea</taxon>
        <taxon>Mysticeti</taxon>
        <taxon>Balaenopteridae</taxon>
        <taxon>Balaenoptera</taxon>
    </lineage>
</organism>
<evidence type="ECO:0000313" key="2">
    <source>
        <dbReference type="Proteomes" id="UP000437017"/>
    </source>
</evidence>
<gene>
    <name evidence="1" type="ORF">E2I00_003628</name>
</gene>
<dbReference type="EMBL" id="SGJD01002806">
    <property type="protein sequence ID" value="KAB0394370.1"/>
    <property type="molecule type" value="Genomic_DNA"/>
</dbReference>
<keyword evidence="2" id="KW-1185">Reference proteome</keyword>
<dbReference type="Proteomes" id="UP000437017">
    <property type="component" value="Unassembled WGS sequence"/>
</dbReference>
<evidence type="ECO:0000313" key="1">
    <source>
        <dbReference type="EMBL" id="KAB0394370.1"/>
    </source>
</evidence>
<protein>
    <submittedName>
        <fullName evidence="1">Uncharacterized protein</fullName>
    </submittedName>
</protein>
<name>A0A643C2W4_BALPH</name>
<sequence>MAFQSQPLPKPSALPVACPLNGASPSEQFRQRVNLLSRPYKPIKSSLAGISKLQSSNRKACL</sequence>
<proteinExistence type="predicted"/>
<comment type="caution">
    <text evidence="1">The sequence shown here is derived from an EMBL/GenBank/DDBJ whole genome shotgun (WGS) entry which is preliminary data.</text>
</comment>
<accession>A0A643C2W4</accession>
<dbReference type="AlphaFoldDB" id="A0A643C2W4"/>
<reference evidence="1 2" key="1">
    <citation type="journal article" date="2019" name="PLoS ONE">
        <title>Genomic analyses reveal an absence of contemporary introgressive admixture between fin whales and blue whales, despite known hybrids.</title>
        <authorList>
            <person name="Westbury M.V."/>
            <person name="Petersen B."/>
            <person name="Lorenzen E.D."/>
        </authorList>
    </citation>
    <scope>NUCLEOTIDE SEQUENCE [LARGE SCALE GENOMIC DNA]</scope>
    <source>
        <strain evidence="1">FinWhale-01</strain>
    </source>
</reference>